<dbReference type="GO" id="GO:0016491">
    <property type="term" value="F:oxidoreductase activity"/>
    <property type="evidence" value="ECO:0007669"/>
    <property type="project" value="UniProtKB-KW"/>
</dbReference>
<comment type="similarity">
    <text evidence="3">Belongs to the ustYa family.</text>
</comment>
<dbReference type="GO" id="GO:0043386">
    <property type="term" value="P:mycotoxin biosynthetic process"/>
    <property type="evidence" value="ECO:0007669"/>
    <property type="project" value="InterPro"/>
</dbReference>
<dbReference type="Pfam" id="PF11807">
    <property type="entry name" value="UstYa"/>
    <property type="match status" value="1"/>
</dbReference>
<reference evidence="6 7" key="1">
    <citation type="submission" date="2013-03" db="EMBL/GenBank/DDBJ databases">
        <title>The Genome Sequence of Exophiala aquamarina CBS 119918.</title>
        <authorList>
            <consortium name="The Broad Institute Genomics Platform"/>
            <person name="Cuomo C."/>
            <person name="de Hoog S."/>
            <person name="Gorbushina A."/>
            <person name="Walker B."/>
            <person name="Young S.K."/>
            <person name="Zeng Q."/>
            <person name="Gargeya S."/>
            <person name="Fitzgerald M."/>
            <person name="Haas B."/>
            <person name="Abouelleil A."/>
            <person name="Allen A.W."/>
            <person name="Alvarado L."/>
            <person name="Arachchi H.M."/>
            <person name="Berlin A.M."/>
            <person name="Chapman S.B."/>
            <person name="Gainer-Dewar J."/>
            <person name="Goldberg J."/>
            <person name="Griggs A."/>
            <person name="Gujja S."/>
            <person name="Hansen M."/>
            <person name="Howarth C."/>
            <person name="Imamovic A."/>
            <person name="Ireland A."/>
            <person name="Larimer J."/>
            <person name="McCowan C."/>
            <person name="Murphy C."/>
            <person name="Pearson M."/>
            <person name="Poon T.W."/>
            <person name="Priest M."/>
            <person name="Roberts A."/>
            <person name="Saif S."/>
            <person name="Shea T."/>
            <person name="Sisk P."/>
            <person name="Sykes S."/>
            <person name="Wortman J."/>
            <person name="Nusbaum C."/>
            <person name="Birren B."/>
        </authorList>
    </citation>
    <scope>NUCLEOTIDE SEQUENCE [LARGE SCALE GENOMIC DNA]</scope>
    <source>
        <strain evidence="6 7">CBS 119918</strain>
    </source>
</reference>
<feature type="transmembrane region" description="Helical" evidence="5">
    <location>
        <begin position="50"/>
        <end position="69"/>
    </location>
</feature>
<dbReference type="InterPro" id="IPR021765">
    <property type="entry name" value="UstYa-like"/>
</dbReference>
<evidence type="ECO:0000313" key="6">
    <source>
        <dbReference type="EMBL" id="KEF51945.1"/>
    </source>
</evidence>
<dbReference type="Proteomes" id="UP000027920">
    <property type="component" value="Unassembled WGS sequence"/>
</dbReference>
<dbReference type="RefSeq" id="XP_013254535.1">
    <property type="nucleotide sequence ID" value="XM_013399081.1"/>
</dbReference>
<keyword evidence="2" id="KW-0560">Oxidoreductase</keyword>
<sequence>MPSALRFRPLQHRNSITSIPRTPKSPWGAYTGEVVPYGPHRPGRFQRTKATLLVAVLLATLLGGASWFYPQLLILPGATVNHTRPSLSRLWRPSPSSSSTPSSNAERFVPSFPLYEMTFQDNYIFQRKGKAADRAWETMFPHGGGSVAIKNPREYGLPPSFAAPDDSGKASGTEVYEVSVIRQLGCLTLLRRILIDYEDNVPSQVQTQAHAFHCLDHVRQAILCASDTSLEAISERESGLQYPDVMSNSEGSTPGFKSARHTCKNWSEVRAWIELNRPDDR</sequence>
<dbReference type="STRING" id="1182545.A0A072P8P5"/>
<keyword evidence="5" id="KW-1133">Transmembrane helix</keyword>
<comment type="pathway">
    <text evidence="1">Mycotoxin biosynthesis.</text>
</comment>
<dbReference type="PANTHER" id="PTHR33365:SF11">
    <property type="entry name" value="TAT PATHWAY SIGNAL SEQUENCE"/>
    <property type="match status" value="1"/>
</dbReference>
<dbReference type="OrthoDB" id="3687641at2759"/>
<dbReference type="EMBL" id="AMGV01000020">
    <property type="protein sequence ID" value="KEF51945.1"/>
    <property type="molecule type" value="Genomic_DNA"/>
</dbReference>
<evidence type="ECO:0000256" key="5">
    <source>
        <dbReference type="SAM" id="Phobius"/>
    </source>
</evidence>
<dbReference type="AlphaFoldDB" id="A0A072P8P5"/>
<accession>A0A072P8P5</accession>
<feature type="compositionally biased region" description="Low complexity" evidence="4">
    <location>
        <begin position="86"/>
        <end position="103"/>
    </location>
</feature>
<evidence type="ECO:0000256" key="4">
    <source>
        <dbReference type="SAM" id="MobiDB-lite"/>
    </source>
</evidence>
<name>A0A072P8P5_9EURO</name>
<evidence type="ECO:0000256" key="3">
    <source>
        <dbReference type="ARBA" id="ARBA00035112"/>
    </source>
</evidence>
<dbReference type="HOGENOM" id="CLU_042941_4_2_1"/>
<comment type="caution">
    <text evidence="6">The sequence shown here is derived from an EMBL/GenBank/DDBJ whole genome shotgun (WGS) entry which is preliminary data.</text>
</comment>
<evidence type="ECO:0000256" key="1">
    <source>
        <dbReference type="ARBA" id="ARBA00004685"/>
    </source>
</evidence>
<evidence type="ECO:0000313" key="7">
    <source>
        <dbReference type="Proteomes" id="UP000027920"/>
    </source>
</evidence>
<keyword evidence="5" id="KW-0472">Membrane</keyword>
<dbReference type="PANTHER" id="PTHR33365">
    <property type="entry name" value="YALI0B05434P"/>
    <property type="match status" value="1"/>
</dbReference>
<organism evidence="6 7">
    <name type="scientific">Exophiala aquamarina CBS 119918</name>
    <dbReference type="NCBI Taxonomy" id="1182545"/>
    <lineage>
        <taxon>Eukaryota</taxon>
        <taxon>Fungi</taxon>
        <taxon>Dikarya</taxon>
        <taxon>Ascomycota</taxon>
        <taxon>Pezizomycotina</taxon>
        <taxon>Eurotiomycetes</taxon>
        <taxon>Chaetothyriomycetidae</taxon>
        <taxon>Chaetothyriales</taxon>
        <taxon>Herpotrichiellaceae</taxon>
        <taxon>Exophiala</taxon>
    </lineage>
</organism>
<keyword evidence="5" id="KW-0812">Transmembrane</keyword>
<feature type="region of interest" description="Disordered" evidence="4">
    <location>
        <begin position="86"/>
        <end position="105"/>
    </location>
</feature>
<protein>
    <submittedName>
        <fullName evidence="6">Uncharacterized protein</fullName>
    </submittedName>
</protein>
<keyword evidence="7" id="KW-1185">Reference proteome</keyword>
<proteinExistence type="inferred from homology"/>
<dbReference type="VEuPathDB" id="FungiDB:A1O9_11935"/>
<gene>
    <name evidence="6" type="ORF">A1O9_11935</name>
</gene>
<evidence type="ECO:0000256" key="2">
    <source>
        <dbReference type="ARBA" id="ARBA00023002"/>
    </source>
</evidence>
<dbReference type="GeneID" id="25286830"/>